<dbReference type="InterPro" id="IPR009056">
    <property type="entry name" value="Cyt_c-like_dom"/>
</dbReference>
<evidence type="ECO:0000256" key="3">
    <source>
        <dbReference type="ARBA" id="ARBA00023004"/>
    </source>
</evidence>
<keyword evidence="3" id="KW-0408">Iron</keyword>
<dbReference type="InterPro" id="IPR036909">
    <property type="entry name" value="Cyt_c-like_dom_sf"/>
</dbReference>
<accession>A0A7S7LX51</accession>
<organism evidence="5 6">
    <name type="scientific">Candidatus Sulfurimonas baltica</name>
    <dbReference type="NCBI Taxonomy" id="2740404"/>
    <lineage>
        <taxon>Bacteria</taxon>
        <taxon>Pseudomonadati</taxon>
        <taxon>Campylobacterota</taxon>
        <taxon>Epsilonproteobacteria</taxon>
        <taxon>Campylobacterales</taxon>
        <taxon>Sulfurimonadaceae</taxon>
        <taxon>Sulfurimonas</taxon>
    </lineage>
</organism>
<dbReference type="Gene3D" id="1.10.760.10">
    <property type="entry name" value="Cytochrome c-like domain"/>
    <property type="match status" value="1"/>
</dbReference>
<sequence>MRYILFLLIPFYLFAKSSFITPMEYASSLYKNPRGIGCHLCHGESGEGKLVASYMEKKKKKSFRGAVINNINFSRFYNALNERKDGMPRYFLTKKEIQALYFYLQEKQKKSSSDEK</sequence>
<evidence type="ECO:0000313" key="6">
    <source>
        <dbReference type="Proteomes" id="UP000593994"/>
    </source>
</evidence>
<dbReference type="EMBL" id="CP054492">
    <property type="protein sequence ID" value="QOY53093.1"/>
    <property type="molecule type" value="Genomic_DNA"/>
</dbReference>
<keyword evidence="1" id="KW-0349">Heme</keyword>
<dbReference type="KEGG" id="sbal:HUE88_05275"/>
<gene>
    <name evidence="5" type="ORF">HUE88_05275</name>
</gene>
<protein>
    <submittedName>
        <fullName evidence="5">Cytochrome c</fullName>
    </submittedName>
</protein>
<dbReference type="GO" id="GO:0009055">
    <property type="term" value="F:electron transfer activity"/>
    <property type="evidence" value="ECO:0007669"/>
    <property type="project" value="InterPro"/>
</dbReference>
<evidence type="ECO:0000259" key="4">
    <source>
        <dbReference type="Pfam" id="PF00034"/>
    </source>
</evidence>
<name>A0A7S7LX51_9BACT</name>
<dbReference type="SUPFAM" id="SSF46626">
    <property type="entry name" value="Cytochrome c"/>
    <property type="match status" value="1"/>
</dbReference>
<dbReference type="Proteomes" id="UP000593994">
    <property type="component" value="Chromosome"/>
</dbReference>
<dbReference type="Pfam" id="PF00034">
    <property type="entry name" value="Cytochrom_C"/>
    <property type="match status" value="1"/>
</dbReference>
<dbReference type="RefSeq" id="WP_194371815.1">
    <property type="nucleotide sequence ID" value="NZ_CP054492.1"/>
</dbReference>
<reference evidence="5 6" key="1">
    <citation type="submission" date="2020-05" db="EMBL/GenBank/DDBJ databases">
        <title>Sulfurimonas marisnigri, sp. nov., and Sulfurimonas baltica, sp. nov., manganese oxide reducing chemolithoautotrophs of the class Epsilonproteobacteria isolated from the pelagic redoxclines of the Black and Baltic Seas and emended description of the genus Sulfurimonas.</title>
        <authorList>
            <person name="Henkel J.V."/>
            <person name="Laudan C."/>
            <person name="Werner J."/>
            <person name="Neu T."/>
            <person name="Plewe S."/>
            <person name="Sproer C."/>
            <person name="Bunk B."/>
            <person name="Schulz-Vogt H.N."/>
        </authorList>
    </citation>
    <scope>NUCLEOTIDE SEQUENCE [LARGE SCALE GENOMIC DNA]</scope>
    <source>
        <strain evidence="5 6">GD2</strain>
    </source>
</reference>
<dbReference type="AlphaFoldDB" id="A0A7S7LX51"/>
<dbReference type="GO" id="GO:0020037">
    <property type="term" value="F:heme binding"/>
    <property type="evidence" value="ECO:0007669"/>
    <property type="project" value="InterPro"/>
</dbReference>
<evidence type="ECO:0000256" key="1">
    <source>
        <dbReference type="ARBA" id="ARBA00022617"/>
    </source>
</evidence>
<proteinExistence type="predicted"/>
<feature type="domain" description="Cytochrome c" evidence="4">
    <location>
        <begin position="37"/>
        <end position="105"/>
    </location>
</feature>
<evidence type="ECO:0000256" key="2">
    <source>
        <dbReference type="ARBA" id="ARBA00022723"/>
    </source>
</evidence>
<evidence type="ECO:0000313" key="5">
    <source>
        <dbReference type="EMBL" id="QOY53093.1"/>
    </source>
</evidence>
<keyword evidence="2" id="KW-0479">Metal-binding</keyword>
<keyword evidence="6" id="KW-1185">Reference proteome</keyword>